<dbReference type="PROSITE" id="PS51481">
    <property type="entry name" value="DHAK"/>
    <property type="match status" value="1"/>
</dbReference>
<dbReference type="Gene3D" id="3.40.50.10440">
    <property type="entry name" value="Dihydroxyacetone kinase, domain 1"/>
    <property type="match status" value="1"/>
</dbReference>
<dbReference type="SUPFAM" id="SSF82549">
    <property type="entry name" value="DAK1/DegV-like"/>
    <property type="match status" value="1"/>
</dbReference>
<evidence type="ECO:0000313" key="3">
    <source>
        <dbReference type="Proteomes" id="UP000054217"/>
    </source>
</evidence>
<dbReference type="FunFam" id="3.40.50.10440:FF:000001">
    <property type="entry name" value="Dihydroxyacetone kinase, DhaK subunit"/>
    <property type="match status" value="1"/>
</dbReference>
<dbReference type="GO" id="GO:0004371">
    <property type="term" value="F:glycerone kinase activity"/>
    <property type="evidence" value="ECO:0007669"/>
    <property type="project" value="InterPro"/>
</dbReference>
<sequence>MADKHVFSSPDGLVLASLKGSVALNPTLRLHPSSRTVYTARPDPSVHIAVVSGGGAGHEPAHAGFTGRGMLTASVSGDIFASPSAKQILNAILLAAFAGLPPPSDPKTARPRDVLVIINNYAGDRLNFGLAIERARARYPNLNIASVLNADDVSLLPQAATNDGQEQPIVGPRGLAGNILVCKVLGAYTTFGAKGISTESQQPTFVRAKRLGDALVANLRSIGAALGHCHVPGRNAHSGVHDVFCLSRTIIPQPFDVDIF</sequence>
<dbReference type="Pfam" id="PF02733">
    <property type="entry name" value="Dak1"/>
    <property type="match status" value="1"/>
</dbReference>
<feature type="domain" description="DhaK" evidence="1">
    <location>
        <begin position="9"/>
        <end position="260"/>
    </location>
</feature>
<reference evidence="2 3" key="1">
    <citation type="submission" date="2014-04" db="EMBL/GenBank/DDBJ databases">
        <authorList>
            <consortium name="DOE Joint Genome Institute"/>
            <person name="Kuo A."/>
            <person name="Kohler A."/>
            <person name="Costa M.D."/>
            <person name="Nagy L.G."/>
            <person name="Floudas D."/>
            <person name="Copeland A."/>
            <person name="Barry K.W."/>
            <person name="Cichocki N."/>
            <person name="Veneault-Fourrey C."/>
            <person name="LaButti K."/>
            <person name="Lindquist E.A."/>
            <person name="Lipzen A."/>
            <person name="Lundell T."/>
            <person name="Morin E."/>
            <person name="Murat C."/>
            <person name="Sun H."/>
            <person name="Tunlid A."/>
            <person name="Henrissat B."/>
            <person name="Grigoriev I.V."/>
            <person name="Hibbett D.S."/>
            <person name="Martin F."/>
            <person name="Nordberg H.P."/>
            <person name="Cantor M.N."/>
            <person name="Hua S.X."/>
        </authorList>
    </citation>
    <scope>NUCLEOTIDE SEQUENCE [LARGE SCALE GENOMIC DNA]</scope>
    <source>
        <strain evidence="2 3">Marx 270</strain>
    </source>
</reference>
<protein>
    <recommendedName>
        <fullName evidence="1">DhaK domain-containing protein</fullName>
    </recommendedName>
</protein>
<dbReference type="InterPro" id="IPR050861">
    <property type="entry name" value="Dihydroxyacetone_Kinase"/>
</dbReference>
<accession>A0A0C3IYT9</accession>
<dbReference type="AlphaFoldDB" id="A0A0C3IYT9"/>
<dbReference type="InParanoid" id="A0A0C3IYT9"/>
<gene>
    <name evidence="2" type="ORF">M404DRAFT_719362</name>
</gene>
<proteinExistence type="predicted"/>
<evidence type="ECO:0000313" key="2">
    <source>
        <dbReference type="EMBL" id="KIO01968.1"/>
    </source>
</evidence>
<dbReference type="HOGENOM" id="CLU_1070052_0_0_1"/>
<dbReference type="EMBL" id="KN831984">
    <property type="protein sequence ID" value="KIO01968.1"/>
    <property type="molecule type" value="Genomic_DNA"/>
</dbReference>
<dbReference type="STRING" id="870435.A0A0C3IYT9"/>
<dbReference type="OrthoDB" id="1724672at2759"/>
<evidence type="ECO:0000259" key="1">
    <source>
        <dbReference type="PROSITE" id="PS51481"/>
    </source>
</evidence>
<name>A0A0C3IYT9_PISTI</name>
<dbReference type="GO" id="GO:0005829">
    <property type="term" value="C:cytosol"/>
    <property type="evidence" value="ECO:0007669"/>
    <property type="project" value="TreeGrafter"/>
</dbReference>
<reference evidence="3" key="2">
    <citation type="submission" date="2015-01" db="EMBL/GenBank/DDBJ databases">
        <title>Evolutionary Origins and Diversification of the Mycorrhizal Mutualists.</title>
        <authorList>
            <consortium name="DOE Joint Genome Institute"/>
            <consortium name="Mycorrhizal Genomics Consortium"/>
            <person name="Kohler A."/>
            <person name="Kuo A."/>
            <person name="Nagy L.G."/>
            <person name="Floudas D."/>
            <person name="Copeland A."/>
            <person name="Barry K.W."/>
            <person name="Cichocki N."/>
            <person name="Veneault-Fourrey C."/>
            <person name="LaButti K."/>
            <person name="Lindquist E.A."/>
            <person name="Lipzen A."/>
            <person name="Lundell T."/>
            <person name="Morin E."/>
            <person name="Murat C."/>
            <person name="Riley R."/>
            <person name="Ohm R."/>
            <person name="Sun H."/>
            <person name="Tunlid A."/>
            <person name="Henrissat B."/>
            <person name="Grigoriev I.V."/>
            <person name="Hibbett D.S."/>
            <person name="Martin F."/>
        </authorList>
    </citation>
    <scope>NUCLEOTIDE SEQUENCE [LARGE SCALE GENOMIC DNA]</scope>
    <source>
        <strain evidence="3">Marx 270</strain>
    </source>
</reference>
<dbReference type="PANTHER" id="PTHR28629:SF14">
    <property type="entry name" value="DIHYDROXYACETONE KINASE 1"/>
    <property type="match status" value="1"/>
</dbReference>
<dbReference type="PANTHER" id="PTHR28629">
    <property type="entry name" value="TRIOKINASE/FMN CYCLASE"/>
    <property type="match status" value="1"/>
</dbReference>
<dbReference type="GO" id="GO:0019563">
    <property type="term" value="P:glycerol catabolic process"/>
    <property type="evidence" value="ECO:0007669"/>
    <property type="project" value="TreeGrafter"/>
</dbReference>
<dbReference type="Proteomes" id="UP000054217">
    <property type="component" value="Unassembled WGS sequence"/>
</dbReference>
<keyword evidence="3" id="KW-1185">Reference proteome</keyword>
<organism evidence="2 3">
    <name type="scientific">Pisolithus tinctorius Marx 270</name>
    <dbReference type="NCBI Taxonomy" id="870435"/>
    <lineage>
        <taxon>Eukaryota</taxon>
        <taxon>Fungi</taxon>
        <taxon>Dikarya</taxon>
        <taxon>Basidiomycota</taxon>
        <taxon>Agaricomycotina</taxon>
        <taxon>Agaricomycetes</taxon>
        <taxon>Agaricomycetidae</taxon>
        <taxon>Boletales</taxon>
        <taxon>Sclerodermatineae</taxon>
        <taxon>Pisolithaceae</taxon>
        <taxon>Pisolithus</taxon>
    </lineage>
</organism>
<dbReference type="InterPro" id="IPR004006">
    <property type="entry name" value="DhaK_dom"/>
</dbReference>